<evidence type="ECO:0000313" key="18">
    <source>
        <dbReference type="EMBL" id="ALC15771.1"/>
    </source>
</evidence>
<organism evidence="18 19">
    <name type="scientific">Desulfuromonas soudanensis</name>
    <dbReference type="NCBI Taxonomy" id="1603606"/>
    <lineage>
        <taxon>Bacteria</taxon>
        <taxon>Pseudomonadati</taxon>
        <taxon>Thermodesulfobacteriota</taxon>
        <taxon>Desulfuromonadia</taxon>
        <taxon>Desulfuromonadales</taxon>
        <taxon>Desulfuromonadaceae</taxon>
        <taxon>Desulfuromonas</taxon>
    </lineage>
</organism>
<feature type="domain" description="Desulfoferrodoxin N-terminal" evidence="17">
    <location>
        <begin position="3"/>
        <end position="36"/>
    </location>
</feature>
<evidence type="ECO:0000256" key="12">
    <source>
        <dbReference type="ARBA" id="ARBA00024690"/>
    </source>
</evidence>
<feature type="binding site" evidence="15">
    <location>
        <position position="49"/>
    </location>
    <ligand>
        <name>Fe cation</name>
        <dbReference type="ChEBI" id="CHEBI:24875"/>
        <label>2</label>
        <note>catalytic</note>
    </ligand>
</feature>
<comment type="function">
    <text evidence="12">Catalyzes the one-electron reduction of superoxide anion radical to hydrogen peroxide at a nonheme ferrous iron center. Plays a fundamental role in case of oxidative stress via its superoxide detoxification activity.</text>
</comment>
<dbReference type="NCBIfam" id="TIGR00332">
    <property type="entry name" value="neela_ferrous"/>
    <property type="match status" value="1"/>
</dbReference>
<dbReference type="InterPro" id="IPR051233">
    <property type="entry name" value="Desulfoferrodoxin_SOR"/>
</dbReference>
<evidence type="ECO:0000256" key="2">
    <source>
        <dbReference type="ARBA" id="ARBA00005941"/>
    </source>
</evidence>
<evidence type="ECO:0000256" key="4">
    <source>
        <dbReference type="ARBA" id="ARBA00012679"/>
    </source>
</evidence>
<dbReference type="InterPro" id="IPR036073">
    <property type="entry name" value="Desulfoferrodoxin_Fe-bd_dom_sf"/>
</dbReference>
<dbReference type="NCBIfam" id="TIGR00320">
    <property type="entry name" value="dfx_rbo"/>
    <property type="match status" value="1"/>
</dbReference>
<keyword evidence="10" id="KW-0560">Oxidoreductase</keyword>
<dbReference type="AlphaFoldDB" id="A0A0M4D028"/>
<dbReference type="InterPro" id="IPR004793">
    <property type="entry name" value="Desulfoferrodoxin_rbo"/>
</dbReference>
<feature type="binding site" evidence="15">
    <location>
        <position position="29"/>
    </location>
    <ligand>
        <name>Fe cation</name>
        <dbReference type="ChEBI" id="CHEBI:24875"/>
        <label>1</label>
    </ligand>
</feature>
<dbReference type="SUPFAM" id="SSF57802">
    <property type="entry name" value="Rubredoxin-like"/>
    <property type="match status" value="1"/>
</dbReference>
<evidence type="ECO:0000256" key="15">
    <source>
        <dbReference type="PIRSR" id="PIRSR604793-1"/>
    </source>
</evidence>
<keyword evidence="6" id="KW-0813">Transport</keyword>
<evidence type="ECO:0000256" key="8">
    <source>
        <dbReference type="ARBA" id="ARBA00022723"/>
    </source>
</evidence>
<protein>
    <recommendedName>
        <fullName evidence="5">Desulfoferrodoxin</fullName>
        <ecNumber evidence="4">1.15.1.2</ecNumber>
    </recommendedName>
    <alternativeName>
        <fullName evidence="13">Superoxide reductase</fullName>
    </alternativeName>
</protein>
<feature type="binding site" evidence="15">
    <location>
        <position position="116"/>
    </location>
    <ligand>
        <name>Fe cation</name>
        <dbReference type="ChEBI" id="CHEBI:24875"/>
        <label>2</label>
        <note>catalytic</note>
    </ligand>
</feature>
<dbReference type="EMBL" id="CP010802">
    <property type="protein sequence ID" value="ALC15771.1"/>
    <property type="molecule type" value="Genomic_DNA"/>
</dbReference>
<dbReference type="InterPro" id="IPR004462">
    <property type="entry name" value="Desulfoferrodoxin_N"/>
</dbReference>
<evidence type="ECO:0000256" key="5">
    <source>
        <dbReference type="ARBA" id="ARBA00014839"/>
    </source>
</evidence>
<dbReference type="InterPro" id="IPR002742">
    <property type="entry name" value="Desulfoferrodoxin_Fe-bd_dom"/>
</dbReference>
<keyword evidence="9" id="KW-0249">Electron transport</keyword>
<comment type="catalytic activity">
    <reaction evidence="14">
        <text>reduced [rubredoxin] + superoxide + 2 H(+) = oxidized [rubredoxin] + H2O2</text>
        <dbReference type="Rhea" id="RHEA:21324"/>
        <dbReference type="Rhea" id="RHEA-COMP:10302"/>
        <dbReference type="Rhea" id="RHEA-COMP:10303"/>
        <dbReference type="ChEBI" id="CHEBI:15378"/>
        <dbReference type="ChEBI" id="CHEBI:16240"/>
        <dbReference type="ChEBI" id="CHEBI:18421"/>
        <dbReference type="ChEBI" id="CHEBI:29033"/>
        <dbReference type="ChEBI" id="CHEBI:29034"/>
        <dbReference type="EC" id="1.15.1.2"/>
    </reaction>
</comment>
<feature type="domain" description="Desulfoferrodoxin ferrous iron-binding" evidence="16">
    <location>
        <begin position="42"/>
        <end position="124"/>
    </location>
</feature>
<dbReference type="KEGG" id="des:DSOUD_0985"/>
<dbReference type="GO" id="GO:0050605">
    <property type="term" value="F:superoxide reductase activity"/>
    <property type="evidence" value="ECO:0007669"/>
    <property type="project" value="UniProtKB-EC"/>
</dbReference>
<comment type="cofactor">
    <cofactor evidence="1">
        <name>Cu(2+)</name>
        <dbReference type="ChEBI" id="CHEBI:29036"/>
    </cofactor>
</comment>
<evidence type="ECO:0000256" key="3">
    <source>
        <dbReference type="ARBA" id="ARBA00011738"/>
    </source>
</evidence>
<dbReference type="InterPro" id="IPR038094">
    <property type="entry name" value="Desulfoferrodoxin_N_sf"/>
</dbReference>
<dbReference type="PANTHER" id="PTHR36541:SF1">
    <property type="entry name" value="SUPEROXIDE REDUCTASE-RELATED"/>
    <property type="match status" value="1"/>
</dbReference>
<dbReference type="OrthoDB" id="9814936at2"/>
<comment type="subunit">
    <text evidence="3">Homodimer.</text>
</comment>
<proteinExistence type="inferred from homology"/>
<keyword evidence="19" id="KW-1185">Reference proteome</keyword>
<evidence type="ECO:0000256" key="6">
    <source>
        <dbReference type="ARBA" id="ARBA00022448"/>
    </source>
</evidence>
<dbReference type="PATRIC" id="fig|1603606.3.peg.1080"/>
<dbReference type="CDD" id="cd03171">
    <property type="entry name" value="SORL_Dfx_classI"/>
    <property type="match status" value="1"/>
</dbReference>
<dbReference type="Proteomes" id="UP000057158">
    <property type="component" value="Chromosome"/>
</dbReference>
<accession>A0A0M4D028</accession>
<comment type="cofactor">
    <cofactor evidence="15">
        <name>Fe(2+)</name>
        <dbReference type="ChEBI" id="CHEBI:29033"/>
    </cofactor>
    <text evidence="15">Binds 1 Fe(2+) ion per subunit. The iron ion 2 is coordinated via four histidines and one cysteine residue.</text>
</comment>
<evidence type="ECO:0000256" key="13">
    <source>
        <dbReference type="ARBA" id="ARBA00031398"/>
    </source>
</evidence>
<evidence type="ECO:0000313" key="19">
    <source>
        <dbReference type="Proteomes" id="UP000057158"/>
    </source>
</evidence>
<dbReference type="SUPFAM" id="SSF49367">
    <property type="entry name" value="Superoxide reductase-like"/>
    <property type="match status" value="1"/>
</dbReference>
<gene>
    <name evidence="18" type="ORF">DSOUD_0985</name>
</gene>
<evidence type="ECO:0000256" key="7">
    <source>
        <dbReference type="ARBA" id="ARBA00022575"/>
    </source>
</evidence>
<sequence>MAKQLEIYKCDVCGNIVEVLHSGAAPLVCCGKNMTLQSENTVDAAKEKHVPVIEKGKGTITVTVGSVPHPMEEKHYIEWIEILADGKAYRQFLTPGAKPEAVFNLSADQVVAREYCNLHGQWKAEG</sequence>
<dbReference type="CDD" id="cd00974">
    <property type="entry name" value="DSRD"/>
    <property type="match status" value="1"/>
</dbReference>
<feature type="binding site" evidence="15">
    <location>
        <position position="69"/>
    </location>
    <ligand>
        <name>Fe cation</name>
        <dbReference type="ChEBI" id="CHEBI:24875"/>
        <label>2</label>
        <note>catalytic</note>
    </ligand>
</feature>
<dbReference type="PANTHER" id="PTHR36541">
    <property type="entry name" value="SUPEROXIDE REDUCTASE-RELATED"/>
    <property type="match status" value="1"/>
</dbReference>
<comment type="similarity">
    <text evidence="2">Belongs to the desulfoferrodoxin family.</text>
</comment>
<evidence type="ECO:0000256" key="1">
    <source>
        <dbReference type="ARBA" id="ARBA00001973"/>
    </source>
</evidence>
<dbReference type="STRING" id="1603606.DSOUD_0985"/>
<keyword evidence="7" id="KW-0216">Detoxification</keyword>
<feature type="binding site" evidence="15">
    <location>
        <position position="75"/>
    </location>
    <ligand>
        <name>Fe cation</name>
        <dbReference type="ChEBI" id="CHEBI:24875"/>
        <label>2</label>
        <note>catalytic</note>
    </ligand>
</feature>
<evidence type="ECO:0000259" key="16">
    <source>
        <dbReference type="Pfam" id="PF01880"/>
    </source>
</evidence>
<dbReference type="GO" id="GO:0019430">
    <property type="term" value="P:removal of superoxide radicals"/>
    <property type="evidence" value="ECO:0007669"/>
    <property type="project" value="InterPro"/>
</dbReference>
<evidence type="ECO:0000256" key="9">
    <source>
        <dbReference type="ARBA" id="ARBA00022982"/>
    </source>
</evidence>
<feature type="binding site" evidence="15">
    <location>
        <position position="119"/>
    </location>
    <ligand>
        <name>Fe cation</name>
        <dbReference type="ChEBI" id="CHEBI:24875"/>
        <label>2</label>
        <note>catalytic</note>
    </ligand>
</feature>
<dbReference type="GO" id="GO:0005506">
    <property type="term" value="F:iron ion binding"/>
    <property type="evidence" value="ECO:0007669"/>
    <property type="project" value="InterPro"/>
</dbReference>
<dbReference type="EC" id="1.15.1.2" evidence="4"/>
<evidence type="ECO:0000256" key="10">
    <source>
        <dbReference type="ARBA" id="ARBA00023002"/>
    </source>
</evidence>
<evidence type="ECO:0000256" key="11">
    <source>
        <dbReference type="ARBA" id="ARBA00023004"/>
    </source>
</evidence>
<dbReference type="NCBIfam" id="TIGR00319">
    <property type="entry name" value="desulf_FeS4"/>
    <property type="match status" value="1"/>
</dbReference>
<reference evidence="18 19" key="1">
    <citation type="submission" date="2015-07" db="EMBL/GenBank/DDBJ databases">
        <title>Isolation and Genomic Characterization of a Novel Halophilic Metal-Reducing Deltaproteobacterium from the Deep Subsurface.</title>
        <authorList>
            <person name="Badalamenti J.P."/>
            <person name="Summers Z.M."/>
            <person name="Gralnick J.A."/>
            <person name="Bond D.R."/>
        </authorList>
    </citation>
    <scope>NUCLEOTIDE SEQUENCE [LARGE SCALE GENOMIC DNA]</scope>
    <source>
        <strain evidence="18 19">WTL</strain>
    </source>
</reference>
<dbReference type="Gene3D" id="2.60.40.730">
    <property type="entry name" value="SOR catalytic domain"/>
    <property type="match status" value="1"/>
</dbReference>
<evidence type="ECO:0000259" key="17">
    <source>
        <dbReference type="Pfam" id="PF06397"/>
    </source>
</evidence>
<name>A0A0M4D028_9BACT</name>
<keyword evidence="11 15" id="KW-0408">Iron</keyword>
<evidence type="ECO:0000256" key="14">
    <source>
        <dbReference type="ARBA" id="ARBA00047448"/>
    </source>
</evidence>
<keyword evidence="8 15" id="KW-0479">Metal-binding</keyword>
<dbReference type="RefSeq" id="WP_053549947.1">
    <property type="nucleotide sequence ID" value="NZ_CP010802.1"/>
</dbReference>
<dbReference type="Gene3D" id="2.20.28.100">
    <property type="entry name" value="Desulphoferrodoxin, N-terminal domain"/>
    <property type="match status" value="1"/>
</dbReference>
<dbReference type="Pfam" id="PF01880">
    <property type="entry name" value="Desulfoferrodox"/>
    <property type="match status" value="1"/>
</dbReference>
<feature type="binding site" evidence="15">
    <location>
        <position position="10"/>
    </location>
    <ligand>
        <name>Fe cation</name>
        <dbReference type="ChEBI" id="CHEBI:24875"/>
        <label>1</label>
    </ligand>
</feature>
<dbReference type="Pfam" id="PF06397">
    <property type="entry name" value="Desulfoferrod_N"/>
    <property type="match status" value="1"/>
</dbReference>
<feature type="binding site" evidence="15">
    <location>
        <position position="30"/>
    </location>
    <ligand>
        <name>Fe cation</name>
        <dbReference type="ChEBI" id="CHEBI:24875"/>
        <label>1</label>
    </ligand>
</feature>
<feature type="binding site" evidence="15">
    <location>
        <position position="13"/>
    </location>
    <ligand>
        <name>Fe cation</name>
        <dbReference type="ChEBI" id="CHEBI:24875"/>
        <label>1</label>
    </ligand>
</feature>
<comment type="cofactor">
    <cofactor evidence="15">
        <name>Fe(3+)</name>
        <dbReference type="ChEBI" id="CHEBI:29034"/>
    </cofactor>
    <text evidence="15">Binds 1 Fe(3+) ion per subunit. The iron ion 1 is coordinated via 4 cysteine residues.</text>
</comment>